<feature type="repeat" description="ANK" evidence="1">
    <location>
        <begin position="120"/>
        <end position="152"/>
    </location>
</feature>
<feature type="region of interest" description="Disordered" evidence="2">
    <location>
        <begin position="390"/>
        <end position="410"/>
    </location>
</feature>
<sequence length="438" mass="46417">MAQNTPLPAAAPLHDAAGVGDAVAVADLLKDGADRNARVDREGYSYSDGATALHIAAREDHLSVAVVLLAAGAWPDVTKIAKIQLHFTRPPRGGRVEVAKALLKAGAGKDIFASFGTGGPRLTALDLAVENGHLEVVRTLAEAGADVNLIYEDRYVEVPPLVTAAKQGNVDVALVLLDAGADVNGFGQDGFSALHQAKDVRVMEVLLNAGADIEQGITTDYDSHGMWVTDWRSGAALSSEDDIERATAMVQLLLRRGAKIDSKAGCVGHCLRTGARGPPLSAAVYSGTTAICAALIDKGADLDATDWELQDFDVDSDVKIRPIHDAARFRGVDILRLLLGAGAGANSLSNFRRGDDLERWGTPLHVACRYSQLGCVRELLRWGADVWAEEKQSGGEEEEQEQDEEEKAPCECESCLPQSAGCGKAPAEVIGLRDVVTQ</sequence>
<dbReference type="SUPFAM" id="SSF48403">
    <property type="entry name" value="Ankyrin repeat"/>
    <property type="match status" value="1"/>
</dbReference>
<dbReference type="PRINTS" id="PR01415">
    <property type="entry name" value="ANKYRIN"/>
</dbReference>
<feature type="repeat" description="ANK" evidence="1">
    <location>
        <begin position="48"/>
        <end position="80"/>
    </location>
</feature>
<feature type="repeat" description="ANK" evidence="1">
    <location>
        <begin position="8"/>
        <end position="40"/>
    </location>
</feature>
<name>D8LQT4_ECTSI</name>
<proteinExistence type="predicted"/>
<protein>
    <submittedName>
        <fullName evidence="3">Uncharacterized protein</fullName>
    </submittedName>
</protein>
<dbReference type="SMART" id="SM00248">
    <property type="entry name" value="ANK"/>
    <property type="match status" value="9"/>
</dbReference>
<dbReference type="AlphaFoldDB" id="D8LQT4"/>
<feature type="repeat" description="ANK" evidence="1">
    <location>
        <begin position="359"/>
        <end position="391"/>
    </location>
</feature>
<dbReference type="PANTHER" id="PTHR46224:SF64">
    <property type="entry name" value="IQ MOTIF AND ANKYRIN REPEAT DOMAIN-CONTAINING PROTEIN 1"/>
    <property type="match status" value="1"/>
</dbReference>
<gene>
    <name evidence="3" type="ORF">Esi_0060_0084</name>
</gene>
<dbReference type="InterPro" id="IPR051616">
    <property type="entry name" value="Cul2-RING_E3_ligase_SR"/>
</dbReference>
<dbReference type="Pfam" id="PF12796">
    <property type="entry name" value="Ank_2"/>
    <property type="match status" value="1"/>
</dbReference>
<reference evidence="3 4" key="1">
    <citation type="journal article" date="2010" name="Nature">
        <title>The Ectocarpus genome and the independent evolution of multicellularity in brown algae.</title>
        <authorList>
            <person name="Cock J.M."/>
            <person name="Sterck L."/>
            <person name="Rouze P."/>
            <person name="Scornet D."/>
            <person name="Allen A.E."/>
            <person name="Amoutzias G."/>
            <person name="Anthouard V."/>
            <person name="Artiguenave F."/>
            <person name="Aury J.M."/>
            <person name="Badger J.H."/>
            <person name="Beszteri B."/>
            <person name="Billiau K."/>
            <person name="Bonnet E."/>
            <person name="Bothwell J.H."/>
            <person name="Bowler C."/>
            <person name="Boyen C."/>
            <person name="Brownlee C."/>
            <person name="Carrano C.J."/>
            <person name="Charrier B."/>
            <person name="Cho G.Y."/>
            <person name="Coelho S.M."/>
            <person name="Collen J."/>
            <person name="Corre E."/>
            <person name="Da Silva C."/>
            <person name="Delage L."/>
            <person name="Delaroque N."/>
            <person name="Dittami S.M."/>
            <person name="Doulbeau S."/>
            <person name="Elias M."/>
            <person name="Farnham G."/>
            <person name="Gachon C.M."/>
            <person name="Gschloessl B."/>
            <person name="Heesch S."/>
            <person name="Jabbari K."/>
            <person name="Jubin C."/>
            <person name="Kawai H."/>
            <person name="Kimura K."/>
            <person name="Kloareg B."/>
            <person name="Kupper F.C."/>
            <person name="Lang D."/>
            <person name="Le Bail A."/>
            <person name="Leblanc C."/>
            <person name="Lerouge P."/>
            <person name="Lohr M."/>
            <person name="Lopez P.J."/>
            <person name="Martens C."/>
            <person name="Maumus F."/>
            <person name="Michel G."/>
            <person name="Miranda-Saavedra D."/>
            <person name="Morales J."/>
            <person name="Moreau H."/>
            <person name="Motomura T."/>
            <person name="Nagasato C."/>
            <person name="Napoli C.A."/>
            <person name="Nelson D.R."/>
            <person name="Nyvall-Collen P."/>
            <person name="Peters A.F."/>
            <person name="Pommier C."/>
            <person name="Potin P."/>
            <person name="Poulain J."/>
            <person name="Quesneville H."/>
            <person name="Read B."/>
            <person name="Rensing S.A."/>
            <person name="Ritter A."/>
            <person name="Rousvoal S."/>
            <person name="Samanta M."/>
            <person name="Samson G."/>
            <person name="Schroeder D.C."/>
            <person name="Segurens B."/>
            <person name="Strittmatter M."/>
            <person name="Tonon T."/>
            <person name="Tregear J.W."/>
            <person name="Valentin K."/>
            <person name="von Dassow P."/>
            <person name="Yamagishi T."/>
            <person name="Van de Peer Y."/>
            <person name="Wincker P."/>
        </authorList>
    </citation>
    <scope>NUCLEOTIDE SEQUENCE [LARGE SCALE GENOMIC DNA]</scope>
    <source>
        <strain evidence="4">Ec32 / CCAP1310/4</strain>
    </source>
</reference>
<evidence type="ECO:0000256" key="1">
    <source>
        <dbReference type="PROSITE-ProRule" id="PRU00023"/>
    </source>
</evidence>
<keyword evidence="1" id="KW-0040">ANK repeat</keyword>
<feature type="compositionally biased region" description="Acidic residues" evidence="2">
    <location>
        <begin position="395"/>
        <end position="406"/>
    </location>
</feature>
<dbReference type="PANTHER" id="PTHR46224">
    <property type="entry name" value="ANKYRIN REPEAT FAMILY PROTEIN"/>
    <property type="match status" value="1"/>
</dbReference>
<dbReference type="Proteomes" id="UP000002630">
    <property type="component" value="Linkage Group LG25"/>
</dbReference>
<dbReference type="EMBL" id="FN649750">
    <property type="protein sequence ID" value="CBN74961.1"/>
    <property type="molecule type" value="Genomic_DNA"/>
</dbReference>
<evidence type="ECO:0000256" key="2">
    <source>
        <dbReference type="SAM" id="MobiDB-lite"/>
    </source>
</evidence>
<dbReference type="PROSITE" id="PS50088">
    <property type="entry name" value="ANK_REPEAT"/>
    <property type="match status" value="5"/>
</dbReference>
<accession>D8LQT4</accession>
<organism evidence="3 4">
    <name type="scientific">Ectocarpus siliculosus</name>
    <name type="common">Brown alga</name>
    <name type="synonym">Conferva siliculosa</name>
    <dbReference type="NCBI Taxonomy" id="2880"/>
    <lineage>
        <taxon>Eukaryota</taxon>
        <taxon>Sar</taxon>
        <taxon>Stramenopiles</taxon>
        <taxon>Ochrophyta</taxon>
        <taxon>PX clade</taxon>
        <taxon>Phaeophyceae</taxon>
        <taxon>Ectocarpales</taxon>
        <taxon>Ectocarpaceae</taxon>
        <taxon>Ectocarpus</taxon>
    </lineage>
</organism>
<evidence type="ECO:0000313" key="3">
    <source>
        <dbReference type="EMBL" id="CBN74961.1"/>
    </source>
</evidence>
<dbReference type="PROSITE" id="PS50297">
    <property type="entry name" value="ANK_REP_REGION"/>
    <property type="match status" value="4"/>
</dbReference>
<evidence type="ECO:0000313" key="4">
    <source>
        <dbReference type="Proteomes" id="UP000002630"/>
    </source>
</evidence>
<dbReference type="OrthoDB" id="194358at2759"/>
<dbReference type="InterPro" id="IPR002110">
    <property type="entry name" value="Ankyrin_rpt"/>
</dbReference>
<dbReference type="EMBL" id="FN648819">
    <property type="protein sequence ID" value="CBN74961.1"/>
    <property type="molecule type" value="Genomic_DNA"/>
</dbReference>
<keyword evidence="4" id="KW-1185">Reference proteome</keyword>
<dbReference type="eggNOG" id="KOG4177">
    <property type="taxonomic scope" value="Eukaryota"/>
</dbReference>
<dbReference type="Pfam" id="PF00023">
    <property type="entry name" value="Ank"/>
    <property type="match status" value="2"/>
</dbReference>
<dbReference type="InterPro" id="IPR036770">
    <property type="entry name" value="Ankyrin_rpt-contain_sf"/>
</dbReference>
<dbReference type="InParanoid" id="D8LQT4"/>
<dbReference type="STRING" id="2880.D8LQT4"/>
<dbReference type="Gene3D" id="1.25.40.20">
    <property type="entry name" value="Ankyrin repeat-containing domain"/>
    <property type="match status" value="3"/>
</dbReference>
<feature type="repeat" description="ANK" evidence="1">
    <location>
        <begin position="160"/>
        <end position="188"/>
    </location>
</feature>